<dbReference type="RefSeq" id="WP_111545255.1">
    <property type="nucleotide sequence ID" value="NZ_MZXV01000032.1"/>
</dbReference>
<comment type="caution">
    <text evidence="2">The sequence shown here is derived from an EMBL/GenBank/DDBJ whole genome shotgun (WGS) entry which is preliminary data.</text>
</comment>
<evidence type="ECO:0000256" key="1">
    <source>
        <dbReference type="SAM" id="SignalP"/>
    </source>
</evidence>
<proteinExistence type="predicted"/>
<feature type="chain" id="PRO_5016087933" description="PepSY domain-containing protein" evidence="1">
    <location>
        <begin position="28"/>
        <end position="101"/>
    </location>
</feature>
<dbReference type="OrthoDB" id="8385825at2"/>
<protein>
    <recommendedName>
        <fullName evidence="4">PepSY domain-containing protein</fullName>
    </recommendedName>
</protein>
<evidence type="ECO:0000313" key="3">
    <source>
        <dbReference type="Proteomes" id="UP000248616"/>
    </source>
</evidence>
<gene>
    <name evidence="2" type="ORF">B5V02_16870</name>
</gene>
<sequence>MRLLLFAYFGLALTPVVPVASPTPAYAVTININIGSSLNNGRAITCRDGERILRNRGFRDIRREDCRGRFFVYHARRGGSRFEIAVSAHNGRVVDFRRLRR</sequence>
<dbReference type="Proteomes" id="UP000248616">
    <property type="component" value="Unassembled WGS sequence"/>
</dbReference>
<accession>A0A2W7CWH7</accession>
<dbReference type="EMBL" id="MZXV01000032">
    <property type="protein sequence ID" value="PZV38119.1"/>
    <property type="molecule type" value="Genomic_DNA"/>
</dbReference>
<keyword evidence="1" id="KW-0732">Signal</keyword>
<reference evidence="3" key="1">
    <citation type="submission" date="2017-03" db="EMBL/GenBank/DDBJ databases">
        <authorList>
            <person name="Safronova V.I."/>
            <person name="Sazanova A.L."/>
            <person name="Chirak E.R."/>
        </authorList>
    </citation>
    <scope>NUCLEOTIDE SEQUENCE [LARGE SCALE GENOMIC DNA]</scope>
    <source>
        <strain evidence="3">Ach-343</strain>
    </source>
</reference>
<evidence type="ECO:0000313" key="2">
    <source>
        <dbReference type="EMBL" id="PZV38119.1"/>
    </source>
</evidence>
<feature type="signal peptide" evidence="1">
    <location>
        <begin position="1"/>
        <end position="27"/>
    </location>
</feature>
<dbReference type="AlphaFoldDB" id="A0A2W7CWH7"/>
<evidence type="ECO:0008006" key="4">
    <source>
        <dbReference type="Google" id="ProtNLM"/>
    </source>
</evidence>
<keyword evidence="3" id="KW-1185">Reference proteome</keyword>
<name>A0A2W7CWH7_9HYPH</name>
<organism evidence="2 3">
    <name type="scientific">Mesorhizobium kowhaii</name>
    <dbReference type="NCBI Taxonomy" id="1300272"/>
    <lineage>
        <taxon>Bacteria</taxon>
        <taxon>Pseudomonadati</taxon>
        <taxon>Pseudomonadota</taxon>
        <taxon>Alphaproteobacteria</taxon>
        <taxon>Hyphomicrobiales</taxon>
        <taxon>Phyllobacteriaceae</taxon>
        <taxon>Mesorhizobium</taxon>
    </lineage>
</organism>